<dbReference type="Pfam" id="PF00044">
    <property type="entry name" value="Gp_dh_N"/>
    <property type="match status" value="1"/>
</dbReference>
<dbReference type="InterPro" id="IPR020831">
    <property type="entry name" value="GlycerAld/Erythrose_P_DH"/>
</dbReference>
<dbReference type="RefSeq" id="WP_407349251.1">
    <property type="nucleotide sequence ID" value="NZ_CP136864.1"/>
</dbReference>
<name>A0ABZ0I515_9GAMM</name>
<dbReference type="SMART" id="SM00846">
    <property type="entry name" value="Gp_dh_N"/>
    <property type="match status" value="1"/>
</dbReference>
<dbReference type="Gene3D" id="3.30.360.10">
    <property type="entry name" value="Dihydrodipicolinate Reductase, domain 2"/>
    <property type="match status" value="1"/>
</dbReference>
<organism evidence="4 5">
    <name type="scientific">Congregibacter variabilis</name>
    <dbReference type="NCBI Taxonomy" id="3081200"/>
    <lineage>
        <taxon>Bacteria</taxon>
        <taxon>Pseudomonadati</taxon>
        <taxon>Pseudomonadota</taxon>
        <taxon>Gammaproteobacteria</taxon>
        <taxon>Cellvibrionales</taxon>
        <taxon>Halieaceae</taxon>
        <taxon>Congregibacter</taxon>
    </lineage>
</organism>
<dbReference type="Pfam" id="PF02800">
    <property type="entry name" value="Gp_dh_C"/>
    <property type="match status" value="1"/>
</dbReference>
<keyword evidence="1" id="KW-0560">Oxidoreductase</keyword>
<feature type="domain" description="Glyceraldehyde 3-phosphate dehydrogenase NAD(P) binding" evidence="3">
    <location>
        <begin position="7"/>
        <end position="153"/>
    </location>
</feature>
<reference evidence="4 5" key="1">
    <citation type="submission" date="2023-10" db="EMBL/GenBank/DDBJ databases">
        <title>Two novel species belonging to the OM43/NOR5 clade.</title>
        <authorList>
            <person name="Park M."/>
        </authorList>
    </citation>
    <scope>NUCLEOTIDE SEQUENCE [LARGE SCALE GENOMIC DNA]</scope>
    <source>
        <strain evidence="4 5">IMCC43200</strain>
    </source>
</reference>
<dbReference type="EMBL" id="CP136864">
    <property type="protein sequence ID" value="WOJ94614.1"/>
    <property type="molecule type" value="Genomic_DNA"/>
</dbReference>
<dbReference type="Gene3D" id="3.40.50.720">
    <property type="entry name" value="NAD(P)-binding Rossmann-like Domain"/>
    <property type="match status" value="1"/>
</dbReference>
<gene>
    <name evidence="4" type="ORF">R0135_05475</name>
</gene>
<evidence type="ECO:0000259" key="3">
    <source>
        <dbReference type="SMART" id="SM00846"/>
    </source>
</evidence>
<dbReference type="InterPro" id="IPR036291">
    <property type="entry name" value="NAD(P)-bd_dom_sf"/>
</dbReference>
<proteinExistence type="inferred from homology"/>
<evidence type="ECO:0000313" key="4">
    <source>
        <dbReference type="EMBL" id="WOJ94614.1"/>
    </source>
</evidence>
<dbReference type="InterPro" id="IPR020829">
    <property type="entry name" value="GlycerAld_3-P_DH_cat"/>
</dbReference>
<sequence length="341" mass="37217">MDGSKPIRLGIMGFGQTGRQIYELACASSDIAVLAVADVGRPDILHYLLQSEAKDPGQFRLEGNFLTTDRQRTRLMSIDTPGEMPWDIFDIDMVIDATGIYGSELDMRSHLDGGAPRVLIRTLPDDNIDRIVIPEINGGSADVRDRMISAGSPTTTALCLLLHILSEHFVIECGSMTTVHAYTSDQALQDYAGSDYRRSRSAPKNIIPNGHDAGRWLGHVLPSFAGKIHTSTLNVPVQEGCLLDTTLVLDSTAVTADEINEVMRTGAKQFPSSVSVVEDPIVSSDVLGSDYSLLFDAKGTLKAGDHFIKTLGWYETRGHAARLLDVVRLYADLDRKLEAES</sequence>
<protein>
    <submittedName>
        <fullName evidence="4">Glyceraldehyde 3-phosphate dehydrogenase NAD-binding domain-containing protein</fullName>
    </submittedName>
</protein>
<accession>A0ABZ0I515</accession>
<evidence type="ECO:0000256" key="2">
    <source>
        <dbReference type="RuleBase" id="RU000397"/>
    </source>
</evidence>
<evidence type="ECO:0000313" key="5">
    <source>
        <dbReference type="Proteomes" id="UP001626537"/>
    </source>
</evidence>
<dbReference type="Proteomes" id="UP001626537">
    <property type="component" value="Chromosome"/>
</dbReference>
<dbReference type="InterPro" id="IPR020828">
    <property type="entry name" value="GlycerAld_3-P_DH_NAD(P)-bd"/>
</dbReference>
<dbReference type="PANTHER" id="PTHR43148">
    <property type="entry name" value="GLYCERALDEHYDE-3-PHOSPHATE DEHYDROGENASE 2"/>
    <property type="match status" value="1"/>
</dbReference>
<dbReference type="PRINTS" id="PR00078">
    <property type="entry name" value="G3PDHDRGNASE"/>
</dbReference>
<keyword evidence="5" id="KW-1185">Reference proteome</keyword>
<evidence type="ECO:0000256" key="1">
    <source>
        <dbReference type="ARBA" id="ARBA00023002"/>
    </source>
</evidence>
<comment type="similarity">
    <text evidence="2">Belongs to the glyceraldehyde-3-phosphate dehydrogenase family.</text>
</comment>
<dbReference type="PIRSF" id="PIRSF000149">
    <property type="entry name" value="GAP_DH"/>
    <property type="match status" value="1"/>
</dbReference>
<dbReference type="SUPFAM" id="SSF51735">
    <property type="entry name" value="NAD(P)-binding Rossmann-fold domains"/>
    <property type="match status" value="1"/>
</dbReference>
<dbReference type="SUPFAM" id="SSF55347">
    <property type="entry name" value="Glyceraldehyde-3-phosphate dehydrogenase-like, C-terminal domain"/>
    <property type="match status" value="1"/>
</dbReference>